<name>A0A8J2ZDZ5_9PROT</name>
<feature type="transmembrane region" description="Helical" evidence="9">
    <location>
        <begin position="134"/>
        <end position="155"/>
    </location>
</feature>
<evidence type="ECO:0000256" key="7">
    <source>
        <dbReference type="ARBA" id="ARBA00023136"/>
    </source>
</evidence>
<gene>
    <name evidence="11" type="ORF">GCM10010964_32830</name>
</gene>
<dbReference type="GO" id="GO:0005886">
    <property type="term" value="C:plasma membrane"/>
    <property type="evidence" value="ECO:0007669"/>
    <property type="project" value="UniProtKB-SubCell"/>
</dbReference>
<evidence type="ECO:0000256" key="5">
    <source>
        <dbReference type="ARBA" id="ARBA00022692"/>
    </source>
</evidence>
<evidence type="ECO:0000256" key="2">
    <source>
        <dbReference type="ARBA" id="ARBA00022448"/>
    </source>
</evidence>
<dbReference type="InterPro" id="IPR055348">
    <property type="entry name" value="DctQ"/>
</dbReference>
<feature type="domain" description="Tripartite ATP-independent periplasmic transporters DctQ component" evidence="10">
    <location>
        <begin position="37"/>
        <end position="161"/>
    </location>
</feature>
<evidence type="ECO:0000313" key="11">
    <source>
        <dbReference type="EMBL" id="GGG42774.1"/>
    </source>
</evidence>
<dbReference type="InterPro" id="IPR007387">
    <property type="entry name" value="TRAP_DctQ"/>
</dbReference>
<reference evidence="11 12" key="1">
    <citation type="journal article" date="2014" name="Int. J. Syst. Evol. Microbiol.">
        <title>Complete genome sequence of Corynebacterium casei LMG S-19264T (=DSM 44701T), isolated from a smear-ripened cheese.</title>
        <authorList>
            <consortium name="US DOE Joint Genome Institute (JGI-PGF)"/>
            <person name="Walter F."/>
            <person name="Albersmeier A."/>
            <person name="Kalinowski J."/>
            <person name="Ruckert C."/>
        </authorList>
    </citation>
    <scope>NUCLEOTIDE SEQUENCE [LARGE SCALE GENOMIC DNA]</scope>
    <source>
        <strain evidence="11 12">CGMCC 1.16330</strain>
    </source>
</reference>
<evidence type="ECO:0000259" key="10">
    <source>
        <dbReference type="Pfam" id="PF04290"/>
    </source>
</evidence>
<dbReference type="EMBL" id="BMKS01000011">
    <property type="protein sequence ID" value="GGG42774.1"/>
    <property type="molecule type" value="Genomic_DNA"/>
</dbReference>
<evidence type="ECO:0000256" key="3">
    <source>
        <dbReference type="ARBA" id="ARBA00022475"/>
    </source>
</evidence>
<keyword evidence="12" id="KW-1185">Reference proteome</keyword>
<accession>A0A8J2ZDZ5</accession>
<dbReference type="PANTHER" id="PTHR35011">
    <property type="entry name" value="2,3-DIKETO-L-GULONATE TRAP TRANSPORTER SMALL PERMEASE PROTEIN YIAM"/>
    <property type="match status" value="1"/>
</dbReference>
<comment type="caution">
    <text evidence="11">The sequence shown here is derived from an EMBL/GenBank/DDBJ whole genome shotgun (WGS) entry which is preliminary data.</text>
</comment>
<dbReference type="PANTHER" id="PTHR35011:SF4">
    <property type="entry name" value="SLL1102 PROTEIN"/>
    <property type="match status" value="1"/>
</dbReference>
<dbReference type="AlphaFoldDB" id="A0A8J2ZDZ5"/>
<evidence type="ECO:0000313" key="12">
    <source>
        <dbReference type="Proteomes" id="UP000597507"/>
    </source>
</evidence>
<comment type="subcellular location">
    <subcellularLocation>
        <location evidence="1 9">Cell inner membrane</location>
        <topology evidence="1 9">Multi-pass membrane protein</topology>
    </subcellularLocation>
</comment>
<evidence type="ECO:0000256" key="6">
    <source>
        <dbReference type="ARBA" id="ARBA00022989"/>
    </source>
</evidence>
<keyword evidence="6 9" id="KW-1133">Transmembrane helix</keyword>
<evidence type="ECO:0000256" key="1">
    <source>
        <dbReference type="ARBA" id="ARBA00004429"/>
    </source>
</evidence>
<evidence type="ECO:0000256" key="9">
    <source>
        <dbReference type="RuleBase" id="RU369079"/>
    </source>
</evidence>
<dbReference type="Pfam" id="PF04290">
    <property type="entry name" value="DctQ"/>
    <property type="match status" value="1"/>
</dbReference>
<evidence type="ECO:0000256" key="8">
    <source>
        <dbReference type="ARBA" id="ARBA00038436"/>
    </source>
</evidence>
<keyword evidence="2 9" id="KW-0813">Transport</keyword>
<keyword evidence="4 9" id="KW-0997">Cell inner membrane</keyword>
<feature type="transmembrane region" description="Helical" evidence="9">
    <location>
        <begin position="53"/>
        <end position="71"/>
    </location>
</feature>
<feature type="transmembrane region" description="Helical" evidence="9">
    <location>
        <begin position="21"/>
        <end position="41"/>
    </location>
</feature>
<keyword evidence="5 9" id="KW-0812">Transmembrane</keyword>
<proteinExistence type="inferred from homology"/>
<protein>
    <recommendedName>
        <fullName evidence="9">TRAP transporter small permease protein</fullName>
    </recommendedName>
</protein>
<sequence length="183" mass="20190">MRILLALSRAIDRLNAAFGRVANWLVLLACAVSAGNALLRYGASFSSNAFLEAQWYLFAGVVMLGASYTLLRNGHVRVDLLYGALPRKAQLWVDVLGTVLFLLPAMALLAWMTWPFFLDSFWRDEVSPNAGGLLRWPVKLLMPLGFALITLQGLSELIKRVALLRGVPLGGAELHAAYHRPDQ</sequence>
<comment type="function">
    <text evidence="9">Part of the tripartite ATP-independent periplasmic (TRAP) transport system.</text>
</comment>
<comment type="subunit">
    <text evidence="9">The complex comprises the extracytoplasmic solute receptor protein and the two transmembrane proteins.</text>
</comment>
<comment type="similarity">
    <text evidence="8 9">Belongs to the TRAP transporter small permease family.</text>
</comment>
<keyword evidence="7 9" id="KW-0472">Membrane</keyword>
<evidence type="ECO:0000256" key="4">
    <source>
        <dbReference type="ARBA" id="ARBA00022519"/>
    </source>
</evidence>
<keyword evidence="3" id="KW-1003">Cell membrane</keyword>
<feature type="transmembrane region" description="Helical" evidence="9">
    <location>
        <begin position="91"/>
        <end position="114"/>
    </location>
</feature>
<dbReference type="GO" id="GO:0022857">
    <property type="term" value="F:transmembrane transporter activity"/>
    <property type="evidence" value="ECO:0007669"/>
    <property type="project" value="UniProtKB-UniRule"/>
</dbReference>
<dbReference type="Proteomes" id="UP000597507">
    <property type="component" value="Unassembled WGS sequence"/>
</dbReference>
<organism evidence="11 12">
    <name type="scientific">Caldovatus sediminis</name>
    <dbReference type="NCBI Taxonomy" id="2041189"/>
    <lineage>
        <taxon>Bacteria</taxon>
        <taxon>Pseudomonadati</taxon>
        <taxon>Pseudomonadota</taxon>
        <taxon>Alphaproteobacteria</taxon>
        <taxon>Acetobacterales</taxon>
        <taxon>Roseomonadaceae</taxon>
        <taxon>Caldovatus</taxon>
    </lineage>
</organism>
<dbReference type="RefSeq" id="WP_188902174.1">
    <property type="nucleotide sequence ID" value="NZ_BMKS01000011.1"/>
</dbReference>